<dbReference type="Pfam" id="PF00528">
    <property type="entry name" value="BPD_transp_1"/>
    <property type="match status" value="1"/>
</dbReference>
<dbReference type="Gene3D" id="1.10.3720.10">
    <property type="entry name" value="MetI-like"/>
    <property type="match status" value="1"/>
</dbReference>
<dbReference type="AlphaFoldDB" id="A0A6M0R8R3"/>
<dbReference type="OrthoDB" id="9773221at2"/>
<dbReference type="Proteomes" id="UP000473885">
    <property type="component" value="Unassembled WGS sequence"/>
</dbReference>
<dbReference type="RefSeq" id="WP_050608457.1">
    <property type="nucleotide sequence ID" value="NZ_CABKUB010000006.1"/>
</dbReference>
<dbReference type="GO" id="GO:0005886">
    <property type="term" value="C:plasma membrane"/>
    <property type="evidence" value="ECO:0007669"/>
    <property type="project" value="UniProtKB-SubCell"/>
</dbReference>
<proteinExistence type="inferred from homology"/>
<dbReference type="EMBL" id="SXDP01000002">
    <property type="protein sequence ID" value="NEZ46157.1"/>
    <property type="molecule type" value="Genomic_DNA"/>
</dbReference>
<comment type="similarity">
    <text evidence="7">Belongs to the binding-protein-dependent transport system permease family.</text>
</comment>
<sequence length="324" mass="36876">MKIKFSKFTEYALTIIIILTINFFIPRLMPGDPFVILSGDNGCEISAYSQEQIEKYKTYYGLDKPIHIQYLNYIKNLCYGNLGYSIYYNDSVFNIIKSRFGWTLMLVLTSIFFSSILGTLIGTLSSFNKDKKLDRILYSFFMTLSEIPGFLLGIIFLFILAGKLNLFPLSGAITDFQEYASNYEKAKDIIYHATLPILTLTLSKVGDFYLISRNSAISVLKKDYINTAKAKGLKRRKIIFKHILRNSILPVITKIFLTIGSVVSGAILVENVFCYPGLGKLMKEAVFVRDYPLIQGIFLVVTFMVIVMNLISDKLYKKLDPRVG</sequence>
<reference evidence="9 10" key="1">
    <citation type="submission" date="2019-04" db="EMBL/GenBank/DDBJ databases">
        <title>Genome sequencing of Clostridium botulinum Groups I-IV and Clostridium butyricum.</title>
        <authorList>
            <person name="Brunt J."/>
            <person name="Van Vliet A.H.M."/>
            <person name="Stringer S.C."/>
            <person name="Carter A.T."/>
            <person name="Peck M.W."/>
        </authorList>
    </citation>
    <scope>NUCLEOTIDE SEQUENCE [LARGE SCALE GENOMIC DNA]</scope>
    <source>
        <strain evidence="9 10">IFR 18/094</strain>
    </source>
</reference>
<evidence type="ECO:0000256" key="7">
    <source>
        <dbReference type="RuleBase" id="RU363032"/>
    </source>
</evidence>
<evidence type="ECO:0000313" key="9">
    <source>
        <dbReference type="EMBL" id="NEZ46157.1"/>
    </source>
</evidence>
<dbReference type="GO" id="GO:0055085">
    <property type="term" value="P:transmembrane transport"/>
    <property type="evidence" value="ECO:0007669"/>
    <property type="project" value="InterPro"/>
</dbReference>
<feature type="transmembrane region" description="Helical" evidence="7">
    <location>
        <begin position="189"/>
        <end position="211"/>
    </location>
</feature>
<evidence type="ECO:0000259" key="8">
    <source>
        <dbReference type="PROSITE" id="PS50928"/>
    </source>
</evidence>
<keyword evidence="3" id="KW-1003">Cell membrane</keyword>
<dbReference type="CDD" id="cd06261">
    <property type="entry name" value="TM_PBP2"/>
    <property type="match status" value="1"/>
</dbReference>
<dbReference type="PROSITE" id="PS50928">
    <property type="entry name" value="ABC_TM1"/>
    <property type="match status" value="1"/>
</dbReference>
<dbReference type="PANTHER" id="PTHR43376:SF1">
    <property type="entry name" value="OLIGOPEPTIDE TRANSPORT SYSTEM PERMEASE PROTEIN"/>
    <property type="match status" value="1"/>
</dbReference>
<comment type="caution">
    <text evidence="9">The sequence shown here is derived from an EMBL/GenBank/DDBJ whole genome shotgun (WGS) entry which is preliminary data.</text>
</comment>
<keyword evidence="10" id="KW-1185">Reference proteome</keyword>
<protein>
    <submittedName>
        <fullName evidence="9">ABC transporter permease</fullName>
    </submittedName>
</protein>
<evidence type="ECO:0000256" key="2">
    <source>
        <dbReference type="ARBA" id="ARBA00022448"/>
    </source>
</evidence>
<feature type="transmembrane region" description="Helical" evidence="7">
    <location>
        <begin position="293"/>
        <end position="312"/>
    </location>
</feature>
<keyword evidence="5 7" id="KW-1133">Transmembrane helix</keyword>
<dbReference type="InterPro" id="IPR000515">
    <property type="entry name" value="MetI-like"/>
</dbReference>
<evidence type="ECO:0000256" key="6">
    <source>
        <dbReference type="ARBA" id="ARBA00023136"/>
    </source>
</evidence>
<dbReference type="Pfam" id="PF19300">
    <property type="entry name" value="BPD_transp_1_N"/>
    <property type="match status" value="1"/>
</dbReference>
<evidence type="ECO:0000256" key="1">
    <source>
        <dbReference type="ARBA" id="ARBA00004651"/>
    </source>
</evidence>
<dbReference type="PANTHER" id="PTHR43376">
    <property type="entry name" value="OLIGOPEPTIDE TRANSPORT SYSTEM PERMEASE PROTEIN"/>
    <property type="match status" value="1"/>
</dbReference>
<evidence type="ECO:0000256" key="3">
    <source>
        <dbReference type="ARBA" id="ARBA00022475"/>
    </source>
</evidence>
<dbReference type="InterPro" id="IPR045621">
    <property type="entry name" value="BPD_transp_1_N"/>
</dbReference>
<keyword evidence="2 7" id="KW-0813">Transport</keyword>
<feature type="transmembrane region" description="Helical" evidence="7">
    <location>
        <begin position="251"/>
        <end position="273"/>
    </location>
</feature>
<dbReference type="SUPFAM" id="SSF161098">
    <property type="entry name" value="MetI-like"/>
    <property type="match status" value="1"/>
</dbReference>
<keyword evidence="6 7" id="KW-0472">Membrane</keyword>
<feature type="transmembrane region" description="Helical" evidence="7">
    <location>
        <begin position="100"/>
        <end position="124"/>
    </location>
</feature>
<evidence type="ECO:0000313" key="10">
    <source>
        <dbReference type="Proteomes" id="UP000473885"/>
    </source>
</evidence>
<organism evidence="9 10">
    <name type="scientific">Clostridium niameyense</name>
    <dbReference type="NCBI Taxonomy" id="1622073"/>
    <lineage>
        <taxon>Bacteria</taxon>
        <taxon>Bacillati</taxon>
        <taxon>Bacillota</taxon>
        <taxon>Clostridia</taxon>
        <taxon>Eubacteriales</taxon>
        <taxon>Clostridiaceae</taxon>
        <taxon>Clostridium</taxon>
    </lineage>
</organism>
<feature type="transmembrane region" description="Helical" evidence="7">
    <location>
        <begin position="12"/>
        <end position="29"/>
    </location>
</feature>
<comment type="subcellular location">
    <subcellularLocation>
        <location evidence="1 7">Cell membrane</location>
        <topology evidence="1 7">Multi-pass membrane protein</topology>
    </subcellularLocation>
</comment>
<feature type="domain" description="ABC transmembrane type-1" evidence="8">
    <location>
        <begin position="100"/>
        <end position="312"/>
    </location>
</feature>
<feature type="transmembrane region" description="Helical" evidence="7">
    <location>
        <begin position="136"/>
        <end position="161"/>
    </location>
</feature>
<evidence type="ECO:0000256" key="5">
    <source>
        <dbReference type="ARBA" id="ARBA00022989"/>
    </source>
</evidence>
<name>A0A6M0R8R3_9CLOT</name>
<gene>
    <name evidence="9" type="ORF">FDF74_02895</name>
</gene>
<keyword evidence="4 7" id="KW-0812">Transmembrane</keyword>
<accession>A0A6M0R8R3</accession>
<dbReference type="InterPro" id="IPR035906">
    <property type="entry name" value="MetI-like_sf"/>
</dbReference>
<evidence type="ECO:0000256" key="4">
    <source>
        <dbReference type="ARBA" id="ARBA00022692"/>
    </source>
</evidence>